<dbReference type="AlphaFoldDB" id="A0A4Y2FLJ8"/>
<feature type="region of interest" description="Disordered" evidence="1">
    <location>
        <begin position="80"/>
        <end position="112"/>
    </location>
</feature>
<reference evidence="2 3" key="1">
    <citation type="journal article" date="2019" name="Sci. Rep.">
        <title>Orb-weaving spider Araneus ventricosus genome elucidates the spidroin gene catalogue.</title>
        <authorList>
            <person name="Kono N."/>
            <person name="Nakamura H."/>
            <person name="Ohtoshi R."/>
            <person name="Moran D.A.P."/>
            <person name="Shinohara A."/>
            <person name="Yoshida Y."/>
            <person name="Fujiwara M."/>
            <person name="Mori M."/>
            <person name="Tomita M."/>
            <person name="Arakawa K."/>
        </authorList>
    </citation>
    <scope>NUCLEOTIDE SEQUENCE [LARGE SCALE GENOMIC DNA]</scope>
</reference>
<feature type="compositionally biased region" description="Polar residues" evidence="1">
    <location>
        <begin position="94"/>
        <end position="112"/>
    </location>
</feature>
<protein>
    <submittedName>
        <fullName evidence="2">Uncharacterized protein</fullName>
    </submittedName>
</protein>
<gene>
    <name evidence="2" type="ORF">AVEN_3264_1</name>
</gene>
<name>A0A4Y2FLJ8_ARAVE</name>
<dbReference type="EMBL" id="BGPR01000983">
    <property type="protein sequence ID" value="GBM42033.1"/>
    <property type="molecule type" value="Genomic_DNA"/>
</dbReference>
<evidence type="ECO:0000313" key="2">
    <source>
        <dbReference type="EMBL" id="GBM42033.1"/>
    </source>
</evidence>
<organism evidence="2 3">
    <name type="scientific">Araneus ventricosus</name>
    <name type="common">Orbweaver spider</name>
    <name type="synonym">Epeira ventricosa</name>
    <dbReference type="NCBI Taxonomy" id="182803"/>
    <lineage>
        <taxon>Eukaryota</taxon>
        <taxon>Metazoa</taxon>
        <taxon>Ecdysozoa</taxon>
        <taxon>Arthropoda</taxon>
        <taxon>Chelicerata</taxon>
        <taxon>Arachnida</taxon>
        <taxon>Araneae</taxon>
        <taxon>Araneomorphae</taxon>
        <taxon>Entelegynae</taxon>
        <taxon>Araneoidea</taxon>
        <taxon>Araneidae</taxon>
        <taxon>Araneus</taxon>
    </lineage>
</organism>
<feature type="compositionally biased region" description="Basic and acidic residues" evidence="1">
    <location>
        <begin position="80"/>
        <end position="93"/>
    </location>
</feature>
<evidence type="ECO:0000256" key="1">
    <source>
        <dbReference type="SAM" id="MobiDB-lite"/>
    </source>
</evidence>
<evidence type="ECO:0000313" key="3">
    <source>
        <dbReference type="Proteomes" id="UP000499080"/>
    </source>
</evidence>
<dbReference type="Proteomes" id="UP000499080">
    <property type="component" value="Unassembled WGS sequence"/>
</dbReference>
<accession>A0A4Y2FLJ8</accession>
<keyword evidence="3" id="KW-1185">Reference proteome</keyword>
<sequence>MDATFQPKSYYNKNENIAASKKLNSFVSFLLKRVAKRNKIFKIQISLWKSCGNLQMFAFSHTSPFHLLPHKTLFHVSHEKEGKEEIKKAKNQEPSHPTRATNPVSFSIASPF</sequence>
<proteinExistence type="predicted"/>
<comment type="caution">
    <text evidence="2">The sequence shown here is derived from an EMBL/GenBank/DDBJ whole genome shotgun (WGS) entry which is preliminary data.</text>
</comment>